<gene>
    <name evidence="2" type="ORF">FC770_05920</name>
</gene>
<reference evidence="2 3" key="1">
    <citation type="submission" date="2019-04" db="EMBL/GenBank/DDBJ databases">
        <authorList>
            <person name="Dong K."/>
        </authorList>
    </citation>
    <scope>NUCLEOTIDE SEQUENCE [LARGE SCALE GENOMIC DNA]</scope>
    <source>
        <strain evidence="3">dk3543</strain>
    </source>
</reference>
<sequence length="145" mass="15017">MSDLLTRVRDLESPESRLVQSVATGLFTVFVSPRRLQGPPLTTIHALSGLAGVAGGAVAVGESASPAQRAAIGATVGALLTGASVLGMAADSRLEGWLRGKGVRHPRVWFGLAAAVLTWLTSAPRQQDEVELEAEAEGGADPDHR</sequence>
<dbReference type="AlphaFoldDB" id="A0A4U2YWV1"/>
<evidence type="ECO:0000313" key="3">
    <source>
        <dbReference type="Proteomes" id="UP000307808"/>
    </source>
</evidence>
<name>A0A4U2YWV1_9ACTN</name>
<feature type="compositionally biased region" description="Acidic residues" evidence="1">
    <location>
        <begin position="129"/>
        <end position="145"/>
    </location>
</feature>
<evidence type="ECO:0000256" key="1">
    <source>
        <dbReference type="SAM" id="MobiDB-lite"/>
    </source>
</evidence>
<evidence type="ECO:0000313" key="2">
    <source>
        <dbReference type="EMBL" id="TKI64651.1"/>
    </source>
</evidence>
<keyword evidence="3" id="KW-1185">Reference proteome</keyword>
<proteinExistence type="predicted"/>
<organism evidence="2 3">
    <name type="scientific">Nocardioides jishulii</name>
    <dbReference type="NCBI Taxonomy" id="2575440"/>
    <lineage>
        <taxon>Bacteria</taxon>
        <taxon>Bacillati</taxon>
        <taxon>Actinomycetota</taxon>
        <taxon>Actinomycetes</taxon>
        <taxon>Propionibacteriales</taxon>
        <taxon>Nocardioidaceae</taxon>
        <taxon>Nocardioides</taxon>
    </lineage>
</organism>
<protein>
    <submittedName>
        <fullName evidence="2">Uncharacterized protein</fullName>
    </submittedName>
</protein>
<dbReference type="EMBL" id="SZPY01000001">
    <property type="protein sequence ID" value="TKI64651.1"/>
    <property type="molecule type" value="Genomic_DNA"/>
</dbReference>
<dbReference type="Proteomes" id="UP000307808">
    <property type="component" value="Unassembled WGS sequence"/>
</dbReference>
<dbReference type="RefSeq" id="WP_137065109.1">
    <property type="nucleotide sequence ID" value="NZ_CP040748.1"/>
</dbReference>
<dbReference type="OrthoDB" id="9950192at2"/>
<accession>A0A4U2YWV1</accession>
<feature type="region of interest" description="Disordered" evidence="1">
    <location>
        <begin position="126"/>
        <end position="145"/>
    </location>
</feature>
<comment type="caution">
    <text evidence="2">The sequence shown here is derived from an EMBL/GenBank/DDBJ whole genome shotgun (WGS) entry which is preliminary data.</text>
</comment>